<proteinExistence type="predicted"/>
<dbReference type="GeneID" id="19115538"/>
<protein>
    <submittedName>
        <fullName evidence="1">Uncharacterized protein</fullName>
    </submittedName>
</protein>
<dbReference type="HOGENOM" id="CLU_1916695_0_0_1"/>
<dbReference type="EMBL" id="KB445558">
    <property type="protein sequence ID" value="EMC94866.1"/>
    <property type="molecule type" value="Genomic_DNA"/>
</dbReference>
<gene>
    <name evidence="1" type="ORF">BAUCODRAFT_565211</name>
</gene>
<evidence type="ECO:0000313" key="1">
    <source>
        <dbReference type="EMBL" id="EMC94866.1"/>
    </source>
</evidence>
<evidence type="ECO:0000313" key="2">
    <source>
        <dbReference type="Proteomes" id="UP000011761"/>
    </source>
</evidence>
<name>M2ME54_BAUPA</name>
<dbReference type="KEGG" id="bcom:BAUCODRAFT_565211"/>
<organism evidence="1 2">
    <name type="scientific">Baudoinia panamericana (strain UAMH 10762)</name>
    <name type="common">Angels' share fungus</name>
    <name type="synonym">Baudoinia compniacensis (strain UAMH 10762)</name>
    <dbReference type="NCBI Taxonomy" id="717646"/>
    <lineage>
        <taxon>Eukaryota</taxon>
        <taxon>Fungi</taxon>
        <taxon>Dikarya</taxon>
        <taxon>Ascomycota</taxon>
        <taxon>Pezizomycotina</taxon>
        <taxon>Dothideomycetes</taxon>
        <taxon>Dothideomycetidae</taxon>
        <taxon>Mycosphaerellales</taxon>
        <taxon>Teratosphaeriaceae</taxon>
        <taxon>Baudoinia</taxon>
    </lineage>
</organism>
<dbReference type="Proteomes" id="UP000011761">
    <property type="component" value="Unassembled WGS sequence"/>
</dbReference>
<accession>M2ME54</accession>
<reference evidence="1 2" key="1">
    <citation type="journal article" date="2012" name="PLoS Pathog.">
        <title>Diverse lifestyles and strategies of plant pathogenesis encoded in the genomes of eighteen Dothideomycetes fungi.</title>
        <authorList>
            <person name="Ohm R.A."/>
            <person name="Feau N."/>
            <person name="Henrissat B."/>
            <person name="Schoch C.L."/>
            <person name="Horwitz B.A."/>
            <person name="Barry K.W."/>
            <person name="Condon B.J."/>
            <person name="Copeland A.C."/>
            <person name="Dhillon B."/>
            <person name="Glaser F."/>
            <person name="Hesse C.N."/>
            <person name="Kosti I."/>
            <person name="LaButti K."/>
            <person name="Lindquist E.A."/>
            <person name="Lucas S."/>
            <person name="Salamov A.A."/>
            <person name="Bradshaw R.E."/>
            <person name="Ciuffetti L."/>
            <person name="Hamelin R.C."/>
            <person name="Kema G.H.J."/>
            <person name="Lawrence C."/>
            <person name="Scott J.A."/>
            <person name="Spatafora J.W."/>
            <person name="Turgeon B.G."/>
            <person name="de Wit P.J.G.M."/>
            <person name="Zhong S."/>
            <person name="Goodwin S.B."/>
            <person name="Grigoriev I.V."/>
        </authorList>
    </citation>
    <scope>NUCLEOTIDE SEQUENCE [LARGE SCALE GENOMIC DNA]</scope>
    <source>
        <strain evidence="1 2">UAMH 10762</strain>
    </source>
</reference>
<dbReference type="AlphaFoldDB" id="M2ME54"/>
<sequence length="132" mass="14842">MTVAQSSLHLCLRHGLLANLWTLQSLVCCGRDVEKGGKLAMQCFDVAVVFFQRNLVLIEVLCYIPCSAGYTYGGRWIHGFHSCEGCDVRLFSHWQHVQTSERYAVNSGRNICVLEVERLKLRPQPACSKGVL</sequence>
<dbReference type="RefSeq" id="XP_007678527.1">
    <property type="nucleotide sequence ID" value="XM_007680337.1"/>
</dbReference>
<keyword evidence="2" id="KW-1185">Reference proteome</keyword>